<keyword evidence="1" id="KW-0521">NADP</keyword>
<dbReference type="InterPro" id="IPR045000">
    <property type="entry name" value="TR"/>
</dbReference>
<comment type="caution">
    <text evidence="4">The sequence shown here is derived from an EMBL/GenBank/DDBJ whole genome shotgun (WGS) entry which is preliminary data.</text>
</comment>
<dbReference type="InterPro" id="IPR036291">
    <property type="entry name" value="NAD(P)-bd_dom_sf"/>
</dbReference>
<dbReference type="Pfam" id="PF00106">
    <property type="entry name" value="adh_short"/>
    <property type="match status" value="1"/>
</dbReference>
<protein>
    <submittedName>
        <fullName evidence="4">Putative oxidoreductase</fullName>
        <ecNumber evidence="4">1.1.1.-</ecNumber>
    </submittedName>
</protein>
<proteinExistence type="inferred from homology"/>
<keyword evidence="2 4" id="KW-0560">Oxidoreductase</keyword>
<evidence type="ECO:0000256" key="3">
    <source>
        <dbReference type="ARBA" id="ARBA00025714"/>
    </source>
</evidence>
<dbReference type="EC" id="1.1.1.-" evidence="4"/>
<evidence type="ECO:0000256" key="2">
    <source>
        <dbReference type="ARBA" id="ARBA00023002"/>
    </source>
</evidence>
<evidence type="ECO:0000256" key="1">
    <source>
        <dbReference type="ARBA" id="ARBA00022857"/>
    </source>
</evidence>
<dbReference type="PANTHER" id="PTHR42898:SF6">
    <property type="entry name" value="NADP-DEPENDENT MANNITOL DEHYDROGENASE"/>
    <property type="match status" value="1"/>
</dbReference>
<evidence type="ECO:0000313" key="4">
    <source>
        <dbReference type="EMBL" id="PRQ39286.1"/>
    </source>
</evidence>
<evidence type="ECO:0000313" key="5">
    <source>
        <dbReference type="Proteomes" id="UP000238479"/>
    </source>
</evidence>
<organism evidence="4 5">
    <name type="scientific">Rosa chinensis</name>
    <name type="common">China rose</name>
    <dbReference type="NCBI Taxonomy" id="74649"/>
    <lineage>
        <taxon>Eukaryota</taxon>
        <taxon>Viridiplantae</taxon>
        <taxon>Streptophyta</taxon>
        <taxon>Embryophyta</taxon>
        <taxon>Tracheophyta</taxon>
        <taxon>Spermatophyta</taxon>
        <taxon>Magnoliopsida</taxon>
        <taxon>eudicotyledons</taxon>
        <taxon>Gunneridae</taxon>
        <taxon>Pentapetalae</taxon>
        <taxon>rosids</taxon>
        <taxon>fabids</taxon>
        <taxon>Rosales</taxon>
        <taxon>Rosaceae</taxon>
        <taxon>Rosoideae</taxon>
        <taxon>Rosoideae incertae sedis</taxon>
        <taxon>Rosa</taxon>
    </lineage>
</organism>
<dbReference type="PANTHER" id="PTHR42898">
    <property type="entry name" value="TROPINONE REDUCTASE"/>
    <property type="match status" value="1"/>
</dbReference>
<dbReference type="AlphaFoldDB" id="A0A2P6QYR5"/>
<dbReference type="Gene3D" id="3.40.50.720">
    <property type="entry name" value="NAD(P)-binding Rossmann-like Domain"/>
    <property type="match status" value="1"/>
</dbReference>
<keyword evidence="5" id="KW-1185">Reference proteome</keyword>
<comment type="similarity">
    <text evidence="3">Belongs to the short-chain dehydrogenases/reductases (SDR) family. SDR65C subfamily.</text>
</comment>
<accession>A0A2P6QYR5</accession>
<dbReference type="Proteomes" id="UP000238479">
    <property type="component" value="Chromosome 4"/>
</dbReference>
<name>A0A2P6QYR5_ROSCH</name>
<sequence length="110" mass="11820">MAESSGNLSNLRWSLRGTTALVAGDTRGIGYAAVEELAALGVFVFACSWNSAELAERCLKEWSAKEFCVTGVIFDVNNVGTNIRKPTTGYTSEEYSKLMATNLESATSLV</sequence>
<dbReference type="Gramene" id="PRQ39286">
    <property type="protein sequence ID" value="PRQ39286"/>
    <property type="gene ID" value="RchiOBHm_Chr4g0423501"/>
</dbReference>
<dbReference type="EMBL" id="PDCK01000042">
    <property type="protein sequence ID" value="PRQ39286.1"/>
    <property type="molecule type" value="Genomic_DNA"/>
</dbReference>
<gene>
    <name evidence="4" type="ORF">RchiOBHm_Chr4g0423501</name>
</gene>
<dbReference type="InterPro" id="IPR002347">
    <property type="entry name" value="SDR_fam"/>
</dbReference>
<reference evidence="4 5" key="1">
    <citation type="journal article" date="2018" name="Nat. Genet.">
        <title>The Rosa genome provides new insights in the design of modern roses.</title>
        <authorList>
            <person name="Bendahmane M."/>
        </authorList>
    </citation>
    <scope>NUCLEOTIDE SEQUENCE [LARGE SCALE GENOMIC DNA]</scope>
    <source>
        <strain evidence="5">cv. Old Blush</strain>
    </source>
</reference>
<dbReference type="SUPFAM" id="SSF51735">
    <property type="entry name" value="NAD(P)-binding Rossmann-fold domains"/>
    <property type="match status" value="1"/>
</dbReference>
<dbReference type="STRING" id="74649.A0A2P6QYR5"/>
<dbReference type="GO" id="GO:0016491">
    <property type="term" value="F:oxidoreductase activity"/>
    <property type="evidence" value="ECO:0007669"/>
    <property type="project" value="UniProtKB-KW"/>
</dbReference>